<keyword evidence="5" id="KW-0812">Transmembrane</keyword>
<feature type="domain" description="Solute carrier family 3 member 2 N-terminal" evidence="7">
    <location>
        <begin position="129"/>
        <end position="207"/>
    </location>
</feature>
<keyword evidence="3" id="KW-0732">Signal</keyword>
<sequence>MKSTAIRKLHVNGTTSLPKENPPLEEFYKQLPEDQDFVQPQKQLPQQGAITQNLTTSQDLEESKPEPNKLDTAVVAKKEKDTMVAEQNGLNDGADEQMLSGVEDNDKLAEKREEVKFIKGGDHQNGDAKIDIGGVNGKDKEMAFTGMTKEELMKYANDPFWVRLRWIFFIGFWAIWAAMLICAILIIVHAPKCAAPEPLPWYKRGILAKFDALEASGSDIESVKHVEASGVIYELPPALTYLVREPAVEQKIKDIVANYKKLDVNVILDVTPNYVPSNSTLFNDAKNDKSKRSAFIWKEDSKAPNNWRSLQNDSAWAEVDAGNYVLSQFGAGLYDLKMNDSIVKNEFEGVLKHLLSLGVKGFRLRNTKFFILSDNTPDEVVASEGNFGHLEYGFWTHTHSTFQEGLGDLLYEFKIFVKNISADAFLSVADDILRPDIYHTKSGEWGVDLPIYGPLVHSLSTGLSGLKLKHEFESTINEVGKNTWLQWNFAEVATAPNNNSDSSAIALFVSLLPGVPVVAVTNESLFKNVRQEVFAEIKQLRLSPSYMHGDYNVYSSDELFAYSRIKSGNPGYFVAFNPSNGVVKGEFVDAALPDKMTVYALSDNYNISGFTVKSKVQTNSLEVSPGATIILTYVPVQSG</sequence>
<evidence type="ECO:0000259" key="6">
    <source>
        <dbReference type="Pfam" id="PF00128"/>
    </source>
</evidence>
<accession>W8BCK4</accession>
<reference evidence="8" key="1">
    <citation type="submission" date="2013-07" db="EMBL/GenBank/DDBJ databases">
        <authorList>
            <person name="Geib S."/>
        </authorList>
    </citation>
    <scope>NUCLEOTIDE SEQUENCE</scope>
</reference>
<name>W8BCK4_CERCA</name>
<organism evidence="8">
    <name type="scientific">Ceratitis capitata</name>
    <name type="common">Mediterranean fruit fly</name>
    <name type="synonym">Tephritis capitata</name>
    <dbReference type="NCBI Taxonomy" id="7213"/>
    <lineage>
        <taxon>Eukaryota</taxon>
        <taxon>Metazoa</taxon>
        <taxon>Ecdysozoa</taxon>
        <taxon>Arthropoda</taxon>
        <taxon>Hexapoda</taxon>
        <taxon>Insecta</taxon>
        <taxon>Pterygota</taxon>
        <taxon>Neoptera</taxon>
        <taxon>Endopterygota</taxon>
        <taxon>Diptera</taxon>
        <taxon>Brachycera</taxon>
        <taxon>Muscomorpha</taxon>
        <taxon>Tephritoidea</taxon>
        <taxon>Tephritidae</taxon>
        <taxon>Ceratitis</taxon>
        <taxon>Ceratitis</taxon>
    </lineage>
</organism>
<comment type="catalytic activity">
    <reaction evidence="1">
        <text>Hydrolysis of terminal, non-reducing (1-&gt;4)-linked alpha-D-glucose residues with release of alpha-D-glucose.</text>
        <dbReference type="EC" id="3.2.1.20"/>
    </reaction>
</comment>
<feature type="transmembrane region" description="Helical" evidence="5">
    <location>
        <begin position="166"/>
        <end position="188"/>
    </location>
</feature>
<dbReference type="InterPro" id="IPR006047">
    <property type="entry name" value="GH13_cat_dom"/>
</dbReference>
<dbReference type="InterPro" id="IPR042280">
    <property type="entry name" value="SLC3A2"/>
</dbReference>
<dbReference type="GO" id="GO:0016323">
    <property type="term" value="C:basolateral plasma membrane"/>
    <property type="evidence" value="ECO:0007669"/>
    <property type="project" value="TreeGrafter"/>
</dbReference>
<feature type="region of interest" description="Disordered" evidence="4">
    <location>
        <begin position="1"/>
        <end position="68"/>
    </location>
</feature>
<evidence type="ECO:0000256" key="4">
    <source>
        <dbReference type="SAM" id="MobiDB-lite"/>
    </source>
</evidence>
<dbReference type="Gene3D" id="3.20.20.80">
    <property type="entry name" value="Glycosidases"/>
    <property type="match status" value="1"/>
</dbReference>
<dbReference type="GO" id="GO:0004558">
    <property type="term" value="F:alpha-1,4-glucosidase activity"/>
    <property type="evidence" value="ECO:0007669"/>
    <property type="project" value="UniProtKB-EC"/>
</dbReference>
<feature type="compositionally biased region" description="Polar residues" evidence="4">
    <location>
        <begin position="38"/>
        <end position="58"/>
    </location>
</feature>
<dbReference type="GO" id="GO:1903801">
    <property type="term" value="P:L-leucine import across plasma membrane"/>
    <property type="evidence" value="ECO:0007669"/>
    <property type="project" value="TreeGrafter"/>
</dbReference>
<dbReference type="EC" id="3.2.1.20" evidence="2"/>
<dbReference type="PANTHER" id="PTHR46673:SF1">
    <property type="entry name" value="4F2 CELL-SURFACE ANTIGEN HEAVY CHAIN"/>
    <property type="match status" value="1"/>
</dbReference>
<dbReference type="OrthoDB" id="204980at2759"/>
<dbReference type="InterPro" id="IPR031984">
    <property type="entry name" value="SLC3A2_N"/>
</dbReference>
<evidence type="ECO:0000313" key="8">
    <source>
        <dbReference type="EMBL" id="JAB98945.1"/>
    </source>
</evidence>
<reference evidence="8" key="2">
    <citation type="journal article" date="2014" name="BMC Genomics">
        <title>A genomic perspective to assessing quality of mass-reared SIT flies used in Mediterranean fruit fly (Ceratitis capitata) eradication in California.</title>
        <authorList>
            <person name="Calla B."/>
            <person name="Hall B."/>
            <person name="Hou S."/>
            <person name="Geib S.M."/>
        </authorList>
    </citation>
    <scope>NUCLEOTIDE SEQUENCE</scope>
</reference>
<dbReference type="Gene3D" id="3.90.400.10">
    <property type="entry name" value="Oligo-1,6-glucosidase, Domain 2"/>
    <property type="match status" value="1"/>
</dbReference>
<dbReference type="GO" id="GO:0015823">
    <property type="term" value="P:phenylalanine transport"/>
    <property type="evidence" value="ECO:0007669"/>
    <property type="project" value="TreeGrafter"/>
</dbReference>
<keyword evidence="5" id="KW-1133">Transmembrane helix</keyword>
<dbReference type="GO" id="GO:0005975">
    <property type="term" value="P:carbohydrate metabolic process"/>
    <property type="evidence" value="ECO:0007669"/>
    <property type="project" value="InterPro"/>
</dbReference>
<dbReference type="AlphaFoldDB" id="W8BCK4"/>
<evidence type="ECO:0000256" key="2">
    <source>
        <dbReference type="ARBA" id="ARBA00012741"/>
    </source>
</evidence>
<keyword evidence="5" id="KW-0472">Membrane</keyword>
<dbReference type="InterPro" id="IPR045857">
    <property type="entry name" value="O16G_dom_2"/>
</dbReference>
<gene>
    <name evidence="8" type="primary">4F2</name>
</gene>
<dbReference type="GO" id="GO:0015180">
    <property type="term" value="F:L-alanine transmembrane transporter activity"/>
    <property type="evidence" value="ECO:0007669"/>
    <property type="project" value="TreeGrafter"/>
</dbReference>
<dbReference type="GO" id="GO:1904273">
    <property type="term" value="P:L-alanine import across plasma membrane"/>
    <property type="evidence" value="ECO:0007669"/>
    <property type="project" value="TreeGrafter"/>
</dbReference>
<dbReference type="Pfam" id="PF00128">
    <property type="entry name" value="Alpha-amylase"/>
    <property type="match status" value="1"/>
</dbReference>
<dbReference type="SUPFAM" id="SSF51445">
    <property type="entry name" value="(Trans)glycosidases"/>
    <property type="match status" value="1"/>
</dbReference>
<protein>
    <recommendedName>
        <fullName evidence="2">alpha-glucosidase</fullName>
        <ecNumber evidence="2">3.2.1.20</ecNumber>
    </recommendedName>
</protein>
<dbReference type="InterPro" id="IPR013780">
    <property type="entry name" value="Glyco_hydro_b"/>
</dbReference>
<dbReference type="EMBL" id="GAMC01007610">
    <property type="protein sequence ID" value="JAB98945.1"/>
    <property type="molecule type" value="mRNA"/>
</dbReference>
<evidence type="ECO:0000259" key="7">
    <source>
        <dbReference type="Pfam" id="PF16028"/>
    </source>
</evidence>
<dbReference type="GO" id="GO:0015190">
    <property type="term" value="F:L-leucine transmembrane transporter activity"/>
    <property type="evidence" value="ECO:0007669"/>
    <property type="project" value="TreeGrafter"/>
</dbReference>
<dbReference type="GO" id="GO:0016324">
    <property type="term" value="C:apical plasma membrane"/>
    <property type="evidence" value="ECO:0007669"/>
    <property type="project" value="TreeGrafter"/>
</dbReference>
<evidence type="ECO:0000256" key="5">
    <source>
        <dbReference type="SAM" id="Phobius"/>
    </source>
</evidence>
<evidence type="ECO:0000256" key="1">
    <source>
        <dbReference type="ARBA" id="ARBA00001657"/>
    </source>
</evidence>
<feature type="compositionally biased region" description="Basic residues" evidence="4">
    <location>
        <begin position="1"/>
        <end position="10"/>
    </location>
</feature>
<dbReference type="GO" id="GO:0015173">
    <property type="term" value="F:aromatic amino acid transmembrane transporter activity"/>
    <property type="evidence" value="ECO:0007669"/>
    <property type="project" value="TreeGrafter"/>
</dbReference>
<dbReference type="Pfam" id="PF16028">
    <property type="entry name" value="SLC3A2_N"/>
    <property type="match status" value="1"/>
</dbReference>
<proteinExistence type="evidence at transcript level"/>
<dbReference type="PANTHER" id="PTHR46673">
    <property type="entry name" value="4F2 CELL-SURFACE ANTIGEN HEAVY CHAIN"/>
    <property type="match status" value="1"/>
</dbReference>
<feature type="domain" description="Glycosyl hydrolase family 13 catalytic" evidence="6">
    <location>
        <begin position="250"/>
        <end position="421"/>
    </location>
</feature>
<dbReference type="InterPro" id="IPR017853">
    <property type="entry name" value="GH"/>
</dbReference>
<dbReference type="Gene3D" id="2.60.40.1180">
    <property type="entry name" value="Golgi alpha-mannosidase II"/>
    <property type="match status" value="1"/>
</dbReference>
<evidence type="ECO:0000256" key="3">
    <source>
        <dbReference type="ARBA" id="ARBA00022729"/>
    </source>
</evidence>